<dbReference type="EMBL" id="JAOSKY010000002">
    <property type="protein sequence ID" value="MCU7247266.1"/>
    <property type="molecule type" value="Genomic_DNA"/>
</dbReference>
<dbReference type="Proteomes" id="UP001139955">
    <property type="component" value="Unassembled WGS sequence"/>
</dbReference>
<protein>
    <submittedName>
        <fullName evidence="1">Uncharacterized protein</fullName>
    </submittedName>
</protein>
<organism evidence="1 2">
    <name type="scientific">Pseudomonas koreensis</name>
    <dbReference type="NCBI Taxonomy" id="198620"/>
    <lineage>
        <taxon>Bacteria</taxon>
        <taxon>Pseudomonadati</taxon>
        <taxon>Pseudomonadota</taxon>
        <taxon>Gammaproteobacteria</taxon>
        <taxon>Pseudomonadales</taxon>
        <taxon>Pseudomonadaceae</taxon>
        <taxon>Pseudomonas</taxon>
    </lineage>
</organism>
<accession>A0A9X2XE74</accession>
<proteinExistence type="predicted"/>
<dbReference type="RefSeq" id="WP_301621245.1">
    <property type="nucleotide sequence ID" value="NZ_JAOSKY010000002.1"/>
</dbReference>
<comment type="caution">
    <text evidence="1">The sequence shown here is derived from an EMBL/GenBank/DDBJ whole genome shotgun (WGS) entry which is preliminary data.</text>
</comment>
<name>A0A9X2XE74_9PSED</name>
<reference evidence="1" key="2">
    <citation type="journal article" date="2023" name="mSystems">
        <title>Charting the Lipopeptidome of Nonpathogenic Pseudomonas.</title>
        <authorList>
            <person name="Cesa-Luna C."/>
            <person name="Geudens N."/>
            <person name="Girard L."/>
            <person name="De Roo V."/>
            <person name="Maklad H.R."/>
            <person name="Martins J.C."/>
            <person name="Hofte M."/>
            <person name="De Mot R."/>
        </authorList>
    </citation>
    <scope>NUCLEOTIDE SEQUENCE</scope>
    <source>
        <strain evidence="1">B1M3-32</strain>
    </source>
</reference>
<gene>
    <name evidence="1" type="ORF">OC940_05580</name>
</gene>
<dbReference type="AlphaFoldDB" id="A0A9X2XE74"/>
<evidence type="ECO:0000313" key="1">
    <source>
        <dbReference type="EMBL" id="MCU7247266.1"/>
    </source>
</evidence>
<sequence>MDRYLPLKANATAISVLVIDTDVDTSHLLENALLRIRAGAGLLEALASNSLQPETMADLYRLILSAYLPIQDGLDLLEQLRPQP</sequence>
<reference evidence="1" key="1">
    <citation type="submission" date="2022-09" db="EMBL/GenBank/DDBJ databases">
        <authorList>
            <person name="Cesa-Luna C."/>
            <person name="Girard L."/>
            <person name="Lood C."/>
            <person name="Hofte M."/>
            <person name="De Mot R."/>
        </authorList>
    </citation>
    <scope>NUCLEOTIDE SEQUENCE</scope>
    <source>
        <strain evidence="1">B1M3-32</strain>
    </source>
</reference>
<keyword evidence="2" id="KW-1185">Reference proteome</keyword>
<evidence type="ECO:0000313" key="2">
    <source>
        <dbReference type="Proteomes" id="UP001139955"/>
    </source>
</evidence>